<evidence type="ECO:0000259" key="2">
    <source>
        <dbReference type="PROSITE" id="PS51671"/>
    </source>
</evidence>
<dbReference type="Gene3D" id="3.30.70.260">
    <property type="match status" value="1"/>
</dbReference>
<dbReference type="InterPro" id="IPR022986">
    <property type="entry name" value="UPF0237_ACT"/>
</dbReference>
<dbReference type="HAMAP" id="MF_01054">
    <property type="entry name" value="UPF0237"/>
    <property type="match status" value="1"/>
</dbReference>
<feature type="domain" description="ACT" evidence="2">
    <location>
        <begin position="19"/>
        <end position="93"/>
    </location>
</feature>
<dbReference type="NCBIfam" id="NF001220">
    <property type="entry name" value="PRK00194.1"/>
    <property type="match status" value="1"/>
</dbReference>
<dbReference type="PANTHER" id="PTHR34875:SF6">
    <property type="entry name" value="UPF0237 PROTEIN MJ1558"/>
    <property type="match status" value="1"/>
</dbReference>
<proteinExistence type="inferred from homology"/>
<dbReference type="eggNOG" id="COG3830">
    <property type="taxonomic scope" value="Bacteria"/>
</dbReference>
<dbReference type="CDD" id="cd04872">
    <property type="entry name" value="ACT_1ZPV"/>
    <property type="match status" value="1"/>
</dbReference>
<gene>
    <name evidence="3" type="ORF">HMPREF1325_2089</name>
</gene>
<comment type="similarity">
    <text evidence="1">Belongs to the UPF0237 family.</text>
</comment>
<dbReference type="EMBL" id="AUZJ01000034">
    <property type="protein sequence ID" value="ERF60731.1"/>
    <property type="molecule type" value="Genomic_DNA"/>
</dbReference>
<dbReference type="SUPFAM" id="SSF55021">
    <property type="entry name" value="ACT-like"/>
    <property type="match status" value="1"/>
</dbReference>
<dbReference type="InterPro" id="IPR050990">
    <property type="entry name" value="UPF0237/GcvR_regulator"/>
</dbReference>
<name>U1FMQ8_TRESO</name>
<dbReference type="Proteomes" id="UP000016412">
    <property type="component" value="Unassembled WGS sequence"/>
</dbReference>
<evidence type="ECO:0000313" key="3">
    <source>
        <dbReference type="EMBL" id="ERF60731.1"/>
    </source>
</evidence>
<dbReference type="Pfam" id="PF13740">
    <property type="entry name" value="ACT_6"/>
    <property type="match status" value="1"/>
</dbReference>
<dbReference type="InterPro" id="IPR002912">
    <property type="entry name" value="ACT_dom"/>
</dbReference>
<dbReference type="PANTHER" id="PTHR34875">
    <property type="entry name" value="UPF0237 PROTEIN MJ1558"/>
    <property type="match status" value="1"/>
</dbReference>
<comment type="caution">
    <text evidence="3">The sequence shown here is derived from an EMBL/GenBank/DDBJ whole genome shotgun (WGS) entry which is preliminary data.</text>
</comment>
<protein>
    <recommendedName>
        <fullName evidence="1">UPF0237 protein HMPREF1325_2089</fullName>
    </recommendedName>
</protein>
<dbReference type="AlphaFoldDB" id="U1FMQ8"/>
<dbReference type="STRING" id="1125725.HMPREF1325_2089"/>
<dbReference type="PROSITE" id="PS51671">
    <property type="entry name" value="ACT"/>
    <property type="match status" value="1"/>
</dbReference>
<reference evidence="3 4" key="1">
    <citation type="submission" date="2013-08" db="EMBL/GenBank/DDBJ databases">
        <authorList>
            <person name="Durkin A.S."/>
            <person name="Haft D.R."/>
            <person name="McCorrison J."/>
            <person name="Torralba M."/>
            <person name="Gillis M."/>
            <person name="Haft D.H."/>
            <person name="Methe B."/>
            <person name="Sutton G."/>
            <person name="Nelson K.E."/>
        </authorList>
    </citation>
    <scope>NUCLEOTIDE SEQUENCE [LARGE SCALE GENOMIC DNA]</scope>
    <source>
        <strain evidence="3 4">VPI DR56BR1116</strain>
    </source>
</reference>
<dbReference type="PATRIC" id="fig|1125725.3.peg.1341"/>
<accession>U1FMQ8</accession>
<organism evidence="3 4">
    <name type="scientific">Treponema socranskii subsp. socranskii VPI DR56BR1116 = ATCC 35536</name>
    <dbReference type="NCBI Taxonomy" id="1125725"/>
    <lineage>
        <taxon>Bacteria</taxon>
        <taxon>Pseudomonadati</taxon>
        <taxon>Spirochaetota</taxon>
        <taxon>Spirochaetia</taxon>
        <taxon>Spirochaetales</taxon>
        <taxon>Treponemataceae</taxon>
        <taxon>Treponema</taxon>
    </lineage>
</organism>
<evidence type="ECO:0000313" key="4">
    <source>
        <dbReference type="Proteomes" id="UP000016412"/>
    </source>
</evidence>
<evidence type="ECO:0000256" key="1">
    <source>
        <dbReference type="HAMAP-Rule" id="MF_01054"/>
    </source>
</evidence>
<sequence length="104" mass="11589">MRSLARYQIMRYTRFMNAIITVVGSDKVGIIAKVSGFLAEHKVNIADISQTILSGNFVMMMMVNLDGADISIENLRAEMDKTADAMGVEINIMSEKVFSAMHRI</sequence>
<dbReference type="InterPro" id="IPR045865">
    <property type="entry name" value="ACT-like_dom_sf"/>
</dbReference>